<dbReference type="Gene3D" id="1.10.510.10">
    <property type="entry name" value="Transferase(Phosphotransferase) domain 1"/>
    <property type="match status" value="1"/>
</dbReference>
<dbReference type="InterPro" id="IPR011009">
    <property type="entry name" value="Kinase-like_dom_sf"/>
</dbReference>
<dbReference type="Gene3D" id="3.30.200.20">
    <property type="entry name" value="Phosphorylase Kinase, domain 1"/>
    <property type="match status" value="1"/>
</dbReference>
<feature type="domain" description="Protein kinase" evidence="4">
    <location>
        <begin position="2"/>
        <end position="308"/>
    </location>
</feature>
<dbReference type="PROSITE" id="PS00108">
    <property type="entry name" value="PROTEIN_KINASE_ST"/>
    <property type="match status" value="1"/>
</dbReference>
<organism evidence="5 6">
    <name type="scientific">Candidozyma pseudohaemuli</name>
    <dbReference type="NCBI Taxonomy" id="418784"/>
    <lineage>
        <taxon>Eukaryota</taxon>
        <taxon>Fungi</taxon>
        <taxon>Dikarya</taxon>
        <taxon>Ascomycota</taxon>
        <taxon>Saccharomycotina</taxon>
        <taxon>Pichiomycetes</taxon>
        <taxon>Metschnikowiaceae</taxon>
        <taxon>Candidozyma</taxon>
    </lineage>
</organism>
<name>A0A2P7YHS1_9ASCO</name>
<proteinExistence type="inferred from homology"/>
<dbReference type="CDD" id="cd00180">
    <property type="entry name" value="PKc"/>
    <property type="match status" value="1"/>
</dbReference>
<keyword evidence="3" id="KW-0067">ATP-binding</keyword>
<dbReference type="VEuPathDB" id="FungiDB:C7M61_004546"/>
<dbReference type="SMART" id="SM00220">
    <property type="entry name" value="S_TKc"/>
    <property type="match status" value="1"/>
</dbReference>
<evidence type="ECO:0000256" key="3">
    <source>
        <dbReference type="ARBA" id="ARBA00022840"/>
    </source>
</evidence>
<dbReference type="InterPro" id="IPR050108">
    <property type="entry name" value="CDK"/>
</dbReference>
<evidence type="ECO:0000313" key="5">
    <source>
        <dbReference type="EMBL" id="PSK35509.1"/>
    </source>
</evidence>
<dbReference type="PROSITE" id="PS50011">
    <property type="entry name" value="PROTEIN_KINASE_DOM"/>
    <property type="match status" value="1"/>
</dbReference>
<dbReference type="GO" id="GO:0007346">
    <property type="term" value="P:regulation of mitotic cell cycle"/>
    <property type="evidence" value="ECO:0007669"/>
    <property type="project" value="TreeGrafter"/>
</dbReference>
<evidence type="ECO:0000259" key="4">
    <source>
        <dbReference type="PROSITE" id="PS50011"/>
    </source>
</evidence>
<dbReference type="InterPro" id="IPR008271">
    <property type="entry name" value="Ser/Thr_kinase_AS"/>
</dbReference>
<dbReference type="Pfam" id="PF00069">
    <property type="entry name" value="Pkinase"/>
    <property type="match status" value="1"/>
</dbReference>
<gene>
    <name evidence="5" type="ORF">C7M61_004546</name>
</gene>
<keyword evidence="6" id="KW-1185">Reference proteome</keyword>
<dbReference type="InterPro" id="IPR000719">
    <property type="entry name" value="Prot_kinase_dom"/>
</dbReference>
<reference evidence="5 6" key="1">
    <citation type="submission" date="2018-03" db="EMBL/GenBank/DDBJ databases">
        <title>Candida pseudohaemulonii genome assembly and annotation.</title>
        <authorList>
            <person name="Munoz J.F."/>
            <person name="Gade L.G."/>
            <person name="Chow N.A."/>
            <person name="Litvintseva A.P."/>
            <person name="Loparev V.N."/>
            <person name="Cuomo C.A."/>
        </authorList>
    </citation>
    <scope>NUCLEOTIDE SEQUENCE [LARGE SCALE GENOMIC DNA]</scope>
    <source>
        <strain evidence="5 6">B12108</strain>
    </source>
</reference>
<dbReference type="OrthoDB" id="413582at2759"/>
<dbReference type="PANTHER" id="PTHR24056:SF508">
    <property type="entry name" value="CYCLIN-DEPENDENT KINASE 10"/>
    <property type="match status" value="1"/>
</dbReference>
<evidence type="ECO:0000256" key="1">
    <source>
        <dbReference type="ARBA" id="ARBA00006485"/>
    </source>
</evidence>
<evidence type="ECO:0000313" key="6">
    <source>
        <dbReference type="Proteomes" id="UP000241107"/>
    </source>
</evidence>
<dbReference type="GO" id="GO:0004674">
    <property type="term" value="F:protein serine/threonine kinase activity"/>
    <property type="evidence" value="ECO:0007669"/>
    <property type="project" value="TreeGrafter"/>
</dbReference>
<dbReference type="PANTHER" id="PTHR24056">
    <property type="entry name" value="CELL DIVISION PROTEIN KINASE"/>
    <property type="match status" value="1"/>
</dbReference>
<keyword evidence="2" id="KW-0547">Nucleotide-binding</keyword>
<dbReference type="GO" id="GO:0005634">
    <property type="term" value="C:nucleus"/>
    <property type="evidence" value="ECO:0007669"/>
    <property type="project" value="TreeGrafter"/>
</dbReference>
<comment type="caution">
    <text evidence="5">The sequence shown here is derived from an EMBL/GenBank/DDBJ whole genome shotgun (WGS) entry which is preliminary data.</text>
</comment>
<accession>A0A2P7YHS1</accession>
<dbReference type="GeneID" id="36567933"/>
<dbReference type="EMBL" id="PYFQ01000015">
    <property type="protein sequence ID" value="PSK35509.1"/>
    <property type="molecule type" value="Genomic_DNA"/>
</dbReference>
<comment type="similarity">
    <text evidence="1">Belongs to the protein kinase superfamily. CMGC Ser/Thr protein kinase family. CDC2/CDKX subfamily.</text>
</comment>
<protein>
    <recommendedName>
        <fullName evidence="4">Protein kinase domain-containing protein</fullName>
    </recommendedName>
</protein>
<sequence length="330" mass="38236">MYKRIKQVYLGPACDVYEGQLQEGNRVALKVVDLDFVRKPHDFRREVKILRDLSDKKNPHIVPFIDAYKEPNGEDDVLVMPYYETDLVSLVQQSMKRKMKFNLEDPSKNKFQEQNTLDLDACRKILFGLAEAVQFLHENHIIHRDIKPANVFISDGFQPVLGDFGISYPVDTPPALEPWNEKVGDIATGWYKPPELCFGVTDYSYEVDLWLLGILVLYLYSKDGKPVNCVVDDDEREEMPELNDFVLLRGLFKNFGTPTVTDQLSELYWAKMASEEYHFVKFRYDEYPRKAVKELLPRCRDADVKALFSGLTRYDNRVLLTEDALGKNGN</sequence>
<evidence type="ECO:0000256" key="2">
    <source>
        <dbReference type="ARBA" id="ARBA00022741"/>
    </source>
</evidence>
<dbReference type="SUPFAM" id="SSF56112">
    <property type="entry name" value="Protein kinase-like (PK-like)"/>
    <property type="match status" value="1"/>
</dbReference>
<dbReference type="STRING" id="418784.A0A2P7YHS1"/>
<dbReference type="RefSeq" id="XP_024712014.1">
    <property type="nucleotide sequence ID" value="XM_024859865.1"/>
</dbReference>
<dbReference type="Proteomes" id="UP000241107">
    <property type="component" value="Unassembled WGS sequence"/>
</dbReference>
<dbReference type="GO" id="GO:0005524">
    <property type="term" value="F:ATP binding"/>
    <property type="evidence" value="ECO:0007669"/>
    <property type="project" value="UniProtKB-KW"/>
</dbReference>
<dbReference type="AlphaFoldDB" id="A0A2P7YHS1"/>